<proteinExistence type="predicted"/>
<dbReference type="RefSeq" id="WP_434027226.1">
    <property type="nucleotide sequence ID" value="NZ_AP018448.1"/>
</dbReference>
<organism evidence="1 2">
    <name type="scientific">Streptomyces graminofaciens</name>
    <dbReference type="NCBI Taxonomy" id="68212"/>
    <lineage>
        <taxon>Bacteria</taxon>
        <taxon>Bacillati</taxon>
        <taxon>Actinomycetota</taxon>
        <taxon>Actinomycetes</taxon>
        <taxon>Kitasatosporales</taxon>
        <taxon>Streptomycetaceae</taxon>
        <taxon>Streptomyces</taxon>
    </lineage>
</organism>
<dbReference type="Proteomes" id="UP001321542">
    <property type="component" value="Chromosome"/>
</dbReference>
<dbReference type="EMBL" id="AP018448">
    <property type="protein sequence ID" value="BBC32100.1"/>
    <property type="molecule type" value="Genomic_DNA"/>
</dbReference>
<evidence type="ECO:0000313" key="1">
    <source>
        <dbReference type="EMBL" id="BBC32100.1"/>
    </source>
</evidence>
<name>A0ABN5VG88_9ACTN</name>
<sequence length="71" mass="7229">MRGPAARGRVEAVVATAGDALASGHLFGRPTGEPPHRCGLCDAIAGAYARTVPSARADHAVSRTELLIHAA</sequence>
<accession>A0ABN5VG88</accession>
<protein>
    <submittedName>
        <fullName evidence="1">Uncharacterized protein</fullName>
    </submittedName>
</protein>
<gene>
    <name evidence="1" type="ORF">SGFS_033940</name>
</gene>
<keyword evidence="2" id="KW-1185">Reference proteome</keyword>
<evidence type="ECO:0000313" key="2">
    <source>
        <dbReference type="Proteomes" id="UP001321542"/>
    </source>
</evidence>
<reference evidence="1 2" key="1">
    <citation type="journal article" date="2010" name="ChemBioChem">
        <title>Cloning and characterization of the biosynthetic gene cluster of 16-membered macrolide antibiotic FD-891: involvement of a dual functional cytochrome P450 monooxygenase catalyzing epoxidation and hydroxylation.</title>
        <authorList>
            <person name="Kudo F."/>
            <person name="Motegi A."/>
            <person name="Mizoue K."/>
            <person name="Eguchi T."/>
        </authorList>
    </citation>
    <scope>NUCLEOTIDE SEQUENCE [LARGE SCALE GENOMIC DNA]</scope>
    <source>
        <strain evidence="1 2">A-8890</strain>
    </source>
</reference>
<reference evidence="1 2" key="2">
    <citation type="journal article" date="2023" name="ChemBioChem">
        <title>Acyltransferase Domain Exchange between Two Independent Type I Polyketide Synthases in the Same Producer Strain of Macrolide Antibiotics.</title>
        <authorList>
            <person name="Kudo F."/>
            <person name="Kishikawa K."/>
            <person name="Tsuboi K."/>
            <person name="Kido T."/>
            <person name="Usui T."/>
            <person name="Hashimoto J."/>
            <person name="Shin-Ya K."/>
            <person name="Miyanaga A."/>
            <person name="Eguchi T."/>
        </authorList>
    </citation>
    <scope>NUCLEOTIDE SEQUENCE [LARGE SCALE GENOMIC DNA]</scope>
    <source>
        <strain evidence="1 2">A-8890</strain>
    </source>
</reference>